<proteinExistence type="predicted"/>
<dbReference type="Proteomes" id="UP000269883">
    <property type="component" value="Chromosome"/>
</dbReference>
<evidence type="ECO:0000313" key="1">
    <source>
        <dbReference type="EMBL" id="BBD06965.1"/>
    </source>
</evidence>
<organism evidence="1 2">
    <name type="scientific">Desulfovibrio ferrophilus</name>
    <dbReference type="NCBI Taxonomy" id="241368"/>
    <lineage>
        <taxon>Bacteria</taxon>
        <taxon>Pseudomonadati</taxon>
        <taxon>Thermodesulfobacteriota</taxon>
        <taxon>Desulfovibrionia</taxon>
        <taxon>Desulfovibrionales</taxon>
        <taxon>Desulfovibrionaceae</taxon>
        <taxon>Desulfovibrio</taxon>
    </lineage>
</organism>
<keyword evidence="2" id="KW-1185">Reference proteome</keyword>
<dbReference type="AlphaFoldDB" id="A0A2Z6AUU3"/>
<reference evidence="1 2" key="1">
    <citation type="journal article" date="2018" name="Sci. Adv.">
        <title>Multi-heme cytochromes provide a pathway for survival in energy-limited environments.</title>
        <authorList>
            <person name="Deng X."/>
            <person name="Dohmae N."/>
            <person name="Nealson K.H."/>
            <person name="Hashimoto K."/>
            <person name="Okamoto A."/>
        </authorList>
    </citation>
    <scope>NUCLEOTIDE SEQUENCE [LARGE SCALE GENOMIC DNA]</scope>
    <source>
        <strain evidence="1 2">IS5</strain>
    </source>
</reference>
<protein>
    <submittedName>
        <fullName evidence="1">Uncharacterized protein</fullName>
    </submittedName>
</protein>
<name>A0A2Z6AUU3_9BACT</name>
<accession>A0A2Z6AUU3</accession>
<dbReference type="KEGG" id="dfl:DFE_0239"/>
<evidence type="ECO:0000313" key="2">
    <source>
        <dbReference type="Proteomes" id="UP000269883"/>
    </source>
</evidence>
<dbReference type="EMBL" id="AP017378">
    <property type="protein sequence ID" value="BBD06965.1"/>
    <property type="molecule type" value="Genomic_DNA"/>
</dbReference>
<sequence>MDDHADCKPYVDETGNLVFPKQCDEQYCWWGGGKKLVEILVELKVSKTVWQRYSPEPYPEELHKENYPLL</sequence>
<gene>
    <name evidence="1" type="ORF">DFE_0239</name>
</gene>